<gene>
    <name evidence="1" type="ORF">M23134_00224</name>
</gene>
<dbReference type="eggNOG" id="COG0456">
    <property type="taxonomic scope" value="Bacteria"/>
</dbReference>
<dbReference type="EMBL" id="AAWS01000020">
    <property type="protein sequence ID" value="EAY27784.1"/>
    <property type="molecule type" value="Genomic_DNA"/>
</dbReference>
<reference evidence="1 2" key="1">
    <citation type="submission" date="2007-01" db="EMBL/GenBank/DDBJ databases">
        <authorList>
            <person name="Haygood M."/>
            <person name="Podell S."/>
            <person name="Anderson C."/>
            <person name="Hopkinson B."/>
            <person name="Roe K."/>
            <person name="Barbeau K."/>
            <person name="Gaasterland T."/>
            <person name="Ferriera S."/>
            <person name="Johnson J."/>
            <person name="Kravitz S."/>
            <person name="Beeson K."/>
            <person name="Sutton G."/>
            <person name="Rogers Y.-H."/>
            <person name="Friedman R."/>
            <person name="Frazier M."/>
            <person name="Venter J.C."/>
        </authorList>
    </citation>
    <scope>NUCLEOTIDE SEQUENCE [LARGE SCALE GENOMIC DNA]</scope>
    <source>
        <strain evidence="1 2">ATCC 23134</strain>
    </source>
</reference>
<comment type="caution">
    <text evidence="1">The sequence shown here is derived from an EMBL/GenBank/DDBJ whole genome shotgun (WGS) entry which is preliminary data.</text>
</comment>
<name>A1ZNZ2_MICM2</name>
<sequence>MAMKQSTAAKLLQDKILDKILAQLLNLPNQVQSQALAPGKWSPIQIMGHLIDSATYNSQRFIKAQWRDDLIFEAYPQKALVDTQRFQESNWRDVIELWYWYNIHICHIIRHIPNNAWNKDREPHSMATEKAEVSLSDLVLDYVVHLEHHLQQIFPDYVRQINPEQTQ</sequence>
<organism evidence="1 2">
    <name type="scientific">Microscilla marina ATCC 23134</name>
    <dbReference type="NCBI Taxonomy" id="313606"/>
    <lineage>
        <taxon>Bacteria</taxon>
        <taxon>Pseudomonadati</taxon>
        <taxon>Bacteroidota</taxon>
        <taxon>Cytophagia</taxon>
        <taxon>Cytophagales</taxon>
        <taxon>Microscillaceae</taxon>
        <taxon>Microscilla</taxon>
    </lineage>
</organism>
<keyword evidence="2" id="KW-1185">Reference proteome</keyword>
<protein>
    <submittedName>
        <fullName evidence="1">Uncharacterized protein</fullName>
    </submittedName>
</protein>
<dbReference type="Gene3D" id="1.20.120.450">
    <property type="entry name" value="dinb family like domain"/>
    <property type="match status" value="1"/>
</dbReference>
<evidence type="ECO:0000313" key="1">
    <source>
        <dbReference type="EMBL" id="EAY27784.1"/>
    </source>
</evidence>
<accession>A1ZNZ2</accession>
<dbReference type="InterPro" id="IPR034660">
    <property type="entry name" value="DinB/YfiT-like"/>
</dbReference>
<dbReference type="SUPFAM" id="SSF109854">
    <property type="entry name" value="DinB/YfiT-like putative metalloenzymes"/>
    <property type="match status" value="1"/>
</dbReference>
<proteinExistence type="predicted"/>
<dbReference type="Proteomes" id="UP000004095">
    <property type="component" value="Unassembled WGS sequence"/>
</dbReference>
<evidence type="ECO:0000313" key="2">
    <source>
        <dbReference type="Proteomes" id="UP000004095"/>
    </source>
</evidence>
<dbReference type="AlphaFoldDB" id="A1ZNZ2"/>